<comment type="similarity">
    <text evidence="2">Belongs to the bacterial ribosomal protein bL27 family.</text>
</comment>
<keyword evidence="4" id="KW-0496">Mitochondrion</keyword>
<dbReference type="Proteomes" id="UP001309876">
    <property type="component" value="Unassembled WGS sequence"/>
</dbReference>
<evidence type="ECO:0000256" key="6">
    <source>
        <dbReference type="ARBA" id="ARBA00035267"/>
    </source>
</evidence>
<name>A0AAN7YHN2_9EURO</name>
<feature type="region of interest" description="Disordered" evidence="7">
    <location>
        <begin position="45"/>
        <end position="65"/>
    </location>
</feature>
<accession>A0AAN7YHN2</accession>
<feature type="compositionally biased region" description="Basic residues" evidence="7">
    <location>
        <begin position="263"/>
        <end position="280"/>
    </location>
</feature>
<dbReference type="EMBL" id="JAVRRJ010000002">
    <property type="protein sequence ID" value="KAK5087781.1"/>
    <property type="molecule type" value="Genomic_DNA"/>
</dbReference>
<evidence type="ECO:0000256" key="2">
    <source>
        <dbReference type="ARBA" id="ARBA00010797"/>
    </source>
</evidence>
<dbReference type="RefSeq" id="XP_064755432.1">
    <property type="nucleotide sequence ID" value="XM_064899475.1"/>
</dbReference>
<dbReference type="GO" id="GO:0003735">
    <property type="term" value="F:structural constituent of ribosome"/>
    <property type="evidence" value="ECO:0007669"/>
    <property type="project" value="InterPro"/>
</dbReference>
<comment type="subcellular location">
    <subcellularLocation>
        <location evidence="1">Mitochondrion</location>
    </subcellularLocation>
</comment>
<evidence type="ECO:0000313" key="8">
    <source>
        <dbReference type="EMBL" id="KAK5087781.1"/>
    </source>
</evidence>
<dbReference type="FunFam" id="2.40.50.100:FF:000042">
    <property type="entry name" value="50S ribosomal protein L27"/>
    <property type="match status" value="1"/>
</dbReference>
<dbReference type="GO" id="GO:0005762">
    <property type="term" value="C:mitochondrial large ribosomal subunit"/>
    <property type="evidence" value="ECO:0007669"/>
    <property type="project" value="TreeGrafter"/>
</dbReference>
<keyword evidence="5" id="KW-0687">Ribonucleoprotein</keyword>
<reference evidence="8 9" key="1">
    <citation type="submission" date="2023-08" db="EMBL/GenBank/DDBJ databases">
        <title>Black Yeasts Isolated from many extreme environments.</title>
        <authorList>
            <person name="Coleine C."/>
            <person name="Stajich J.E."/>
            <person name="Selbmann L."/>
        </authorList>
    </citation>
    <scope>NUCLEOTIDE SEQUENCE [LARGE SCALE GENOMIC DNA]</scope>
    <source>
        <strain evidence="8 9">CCFEE 5910</strain>
    </source>
</reference>
<evidence type="ECO:0000256" key="4">
    <source>
        <dbReference type="ARBA" id="ARBA00023128"/>
    </source>
</evidence>
<dbReference type="GeneID" id="90024807"/>
<dbReference type="Pfam" id="PF01016">
    <property type="entry name" value="Ribosomal_L27"/>
    <property type="match status" value="1"/>
</dbReference>
<proteinExistence type="inferred from homology"/>
<dbReference type="Gene3D" id="2.40.50.100">
    <property type="match status" value="1"/>
</dbReference>
<evidence type="ECO:0000313" key="9">
    <source>
        <dbReference type="Proteomes" id="UP001309876"/>
    </source>
</evidence>
<evidence type="ECO:0000256" key="7">
    <source>
        <dbReference type="SAM" id="MobiDB-lite"/>
    </source>
</evidence>
<dbReference type="PANTHER" id="PTHR15893:SF0">
    <property type="entry name" value="LARGE RIBOSOMAL SUBUNIT PROTEIN BL27M"/>
    <property type="match status" value="1"/>
</dbReference>
<dbReference type="GO" id="GO:0006412">
    <property type="term" value="P:translation"/>
    <property type="evidence" value="ECO:0007669"/>
    <property type="project" value="InterPro"/>
</dbReference>
<gene>
    <name evidence="8" type="primary">MRPL2</name>
    <name evidence="8" type="ORF">LTR05_001996</name>
</gene>
<keyword evidence="8" id="KW-0560">Oxidoreductase</keyword>
<feature type="region of interest" description="Disordered" evidence="7">
    <location>
        <begin position="259"/>
        <end position="280"/>
    </location>
</feature>
<keyword evidence="3 8" id="KW-0689">Ribosomal protein</keyword>
<dbReference type="PRINTS" id="PR00063">
    <property type="entry name" value="RIBOSOMALL27"/>
</dbReference>
<comment type="caution">
    <text evidence="8">The sequence shown here is derived from an EMBL/GenBank/DDBJ whole genome shotgun (WGS) entry which is preliminary data.</text>
</comment>
<dbReference type="GO" id="GO:0016491">
    <property type="term" value="F:oxidoreductase activity"/>
    <property type="evidence" value="ECO:0007669"/>
    <property type="project" value="UniProtKB-KW"/>
</dbReference>
<evidence type="ECO:0000256" key="1">
    <source>
        <dbReference type="ARBA" id="ARBA00004173"/>
    </source>
</evidence>
<dbReference type="AlphaFoldDB" id="A0AAN7YHN2"/>
<evidence type="ECO:0000256" key="5">
    <source>
        <dbReference type="ARBA" id="ARBA00023274"/>
    </source>
</evidence>
<evidence type="ECO:0000256" key="3">
    <source>
        <dbReference type="ARBA" id="ARBA00022980"/>
    </source>
</evidence>
<dbReference type="InterPro" id="IPR001684">
    <property type="entry name" value="Ribosomal_bL27"/>
</dbReference>
<keyword evidence="9" id="KW-1185">Reference proteome</keyword>
<organism evidence="8 9">
    <name type="scientific">Lithohypha guttulata</name>
    <dbReference type="NCBI Taxonomy" id="1690604"/>
    <lineage>
        <taxon>Eukaryota</taxon>
        <taxon>Fungi</taxon>
        <taxon>Dikarya</taxon>
        <taxon>Ascomycota</taxon>
        <taxon>Pezizomycotina</taxon>
        <taxon>Eurotiomycetes</taxon>
        <taxon>Chaetothyriomycetidae</taxon>
        <taxon>Chaetothyriales</taxon>
        <taxon>Trichomeriaceae</taxon>
        <taxon>Lithohypha</taxon>
    </lineage>
</organism>
<protein>
    <recommendedName>
        <fullName evidence="6">Large ribosomal subunit protein bL27m</fullName>
    </recommendedName>
</protein>
<sequence length="280" mass="30747">MLQPRIASREASLTSLATALNNLALCSRHATKPRQPQLVITRHASHAAQGRANGPGDSAGRRLGAKKTASQYVIPGNIIFKQRGTNWFPGENVGMGKDHTIYSTEYGYVRYYRNPALHPKRRYIGVALAKDGPASKLPTPHNAPTRRRLGMYATPMKETPLSPAAQAVEDSSFLEAHVAVSDVNNSLKTLPVPPQAAAQTGALRAFDPSNALRRGGHGITNYEIGRAAERKGVRVKEFDRSDRWTAWRVRAKRVKEQMLARQAKARNKTKGKKSNKKIAG</sequence>
<dbReference type="SUPFAM" id="SSF110324">
    <property type="entry name" value="Ribosomal L27 protein-like"/>
    <property type="match status" value="1"/>
</dbReference>
<dbReference type="PANTHER" id="PTHR15893">
    <property type="entry name" value="RIBOSOMAL PROTEIN L27"/>
    <property type="match status" value="1"/>
</dbReference>